<dbReference type="Proteomes" id="UP000433575">
    <property type="component" value="Unassembled WGS sequence"/>
</dbReference>
<dbReference type="InterPro" id="IPR036388">
    <property type="entry name" value="WH-like_DNA-bd_sf"/>
</dbReference>
<accession>A0A6N7S8K6</accession>
<dbReference type="PANTHER" id="PTHR33204:SF37">
    <property type="entry name" value="HTH-TYPE TRANSCRIPTIONAL REGULATOR YODB"/>
    <property type="match status" value="1"/>
</dbReference>
<keyword evidence="8" id="KW-1185">Reference proteome</keyword>
<evidence type="ECO:0000313" key="5">
    <source>
        <dbReference type="EMBL" id="MSA90197.1"/>
    </source>
</evidence>
<evidence type="ECO:0000259" key="4">
    <source>
        <dbReference type="PROSITE" id="PS51118"/>
    </source>
</evidence>
<dbReference type="EMBL" id="WKPJ01000022">
    <property type="protein sequence ID" value="MSA90197.1"/>
    <property type="molecule type" value="Genomic_DNA"/>
</dbReference>
<evidence type="ECO:0000313" key="6">
    <source>
        <dbReference type="EMBL" id="MSC33927.1"/>
    </source>
</evidence>
<gene>
    <name evidence="6" type="ORF">GKD88_12435</name>
    <name evidence="5" type="ORF">GKE08_12765</name>
</gene>
<keyword evidence="2" id="KW-0238">DNA-binding</keyword>
<evidence type="ECO:0000256" key="1">
    <source>
        <dbReference type="ARBA" id="ARBA00023015"/>
    </source>
</evidence>
<feature type="domain" description="HTH hxlR-type" evidence="4">
    <location>
        <begin position="13"/>
        <end position="111"/>
    </location>
</feature>
<evidence type="ECO:0000313" key="7">
    <source>
        <dbReference type="Proteomes" id="UP000433575"/>
    </source>
</evidence>
<proteinExistence type="predicted"/>
<dbReference type="EMBL" id="WKPI01000024">
    <property type="protein sequence ID" value="MSC33927.1"/>
    <property type="molecule type" value="Genomic_DNA"/>
</dbReference>
<dbReference type="GO" id="GO:0003677">
    <property type="term" value="F:DNA binding"/>
    <property type="evidence" value="ECO:0007669"/>
    <property type="project" value="UniProtKB-KW"/>
</dbReference>
<dbReference type="PANTHER" id="PTHR33204">
    <property type="entry name" value="TRANSCRIPTIONAL REGULATOR, MARR FAMILY"/>
    <property type="match status" value="1"/>
</dbReference>
<sequence length="114" mass="12779">MSEVVHDQSLPACPVEVTLTLISNKWKVLILRDLLTGTKRFGELKKSIGTVTQKVLTAQLREMEASGLLTRTVYAEVPPRVEYALTELGLSLKPILDSMQAWGSDYQTKHELPR</sequence>
<dbReference type="InterPro" id="IPR002577">
    <property type="entry name" value="HTH_HxlR"/>
</dbReference>
<evidence type="ECO:0000256" key="3">
    <source>
        <dbReference type="ARBA" id="ARBA00023163"/>
    </source>
</evidence>
<organism evidence="5 7">
    <name type="scientific">Holdemania massiliensis</name>
    <dbReference type="NCBI Taxonomy" id="1468449"/>
    <lineage>
        <taxon>Bacteria</taxon>
        <taxon>Bacillati</taxon>
        <taxon>Bacillota</taxon>
        <taxon>Erysipelotrichia</taxon>
        <taxon>Erysipelotrichales</taxon>
        <taxon>Erysipelotrichaceae</taxon>
        <taxon>Holdemania</taxon>
    </lineage>
</organism>
<dbReference type="AlphaFoldDB" id="A0A6N7S8K6"/>
<reference evidence="7 8" key="1">
    <citation type="journal article" date="2019" name="Nat. Med.">
        <title>A library of human gut bacterial isolates paired with longitudinal multiomics data enables mechanistic microbiome research.</title>
        <authorList>
            <person name="Poyet M."/>
            <person name="Groussin M."/>
            <person name="Gibbons S.M."/>
            <person name="Avila-Pacheco J."/>
            <person name="Jiang X."/>
            <person name="Kearney S.M."/>
            <person name="Perrotta A.R."/>
            <person name="Berdy B."/>
            <person name="Zhao S."/>
            <person name="Lieberman T.D."/>
            <person name="Swanson P.K."/>
            <person name="Smith M."/>
            <person name="Roesemann S."/>
            <person name="Alexander J.E."/>
            <person name="Rich S.A."/>
            <person name="Livny J."/>
            <person name="Vlamakis H."/>
            <person name="Clish C."/>
            <person name="Bullock K."/>
            <person name="Deik A."/>
            <person name="Scott J."/>
            <person name="Pierce K.A."/>
            <person name="Xavier R.J."/>
            <person name="Alm E.J."/>
        </authorList>
    </citation>
    <scope>NUCLEOTIDE SEQUENCE [LARGE SCALE GENOMIC DNA]</scope>
    <source>
        <strain evidence="5 7">BIOML-A4</strain>
        <strain evidence="6 8">BIOML-A5</strain>
    </source>
</reference>
<dbReference type="OrthoDB" id="9791143at2"/>
<evidence type="ECO:0000313" key="8">
    <source>
        <dbReference type="Proteomes" id="UP000480929"/>
    </source>
</evidence>
<dbReference type="RefSeq" id="WP_154239376.1">
    <property type="nucleotide sequence ID" value="NZ_CALJPI010000093.1"/>
</dbReference>
<dbReference type="InterPro" id="IPR036390">
    <property type="entry name" value="WH_DNA-bd_sf"/>
</dbReference>
<comment type="caution">
    <text evidence="5">The sequence shown here is derived from an EMBL/GenBank/DDBJ whole genome shotgun (WGS) entry which is preliminary data.</text>
</comment>
<name>A0A6N7S8K6_9FIRM</name>
<dbReference type="PROSITE" id="PS51118">
    <property type="entry name" value="HTH_HXLR"/>
    <property type="match status" value="1"/>
</dbReference>
<dbReference type="SUPFAM" id="SSF46785">
    <property type="entry name" value="Winged helix' DNA-binding domain"/>
    <property type="match status" value="1"/>
</dbReference>
<dbReference type="Proteomes" id="UP000480929">
    <property type="component" value="Unassembled WGS sequence"/>
</dbReference>
<evidence type="ECO:0000256" key="2">
    <source>
        <dbReference type="ARBA" id="ARBA00023125"/>
    </source>
</evidence>
<keyword evidence="3" id="KW-0804">Transcription</keyword>
<dbReference type="Gene3D" id="1.10.10.10">
    <property type="entry name" value="Winged helix-like DNA-binding domain superfamily/Winged helix DNA-binding domain"/>
    <property type="match status" value="1"/>
</dbReference>
<protein>
    <submittedName>
        <fullName evidence="5">Transcriptional regulator</fullName>
    </submittedName>
</protein>
<keyword evidence="1" id="KW-0805">Transcription regulation</keyword>
<dbReference type="Pfam" id="PF01638">
    <property type="entry name" value="HxlR"/>
    <property type="match status" value="1"/>
</dbReference>